<dbReference type="Pfam" id="PF07731">
    <property type="entry name" value="Cu-oxidase_2"/>
    <property type="match status" value="1"/>
</dbReference>
<accession>A0A221W1U3</accession>
<keyword evidence="5" id="KW-0732">Signal</keyword>
<evidence type="ECO:0000256" key="2">
    <source>
        <dbReference type="ARBA" id="ARBA00022723"/>
    </source>
</evidence>
<reference evidence="8 9" key="1">
    <citation type="submission" date="2017-07" db="EMBL/GenBank/DDBJ databases">
        <title>Complete genome sequence of Actinoalloteichus hoggarensis DSM 45943, type strain of Actinoalloteichus hoggarensis.</title>
        <authorList>
            <person name="Ruckert C."/>
            <person name="Nouioui I."/>
            <person name="Willmese J."/>
            <person name="van Wezel G."/>
            <person name="Klenk H.-P."/>
            <person name="Kalinowski J."/>
            <person name="Zotchev S.B."/>
        </authorList>
    </citation>
    <scope>NUCLEOTIDE SEQUENCE [LARGE SCALE GENOMIC DNA]</scope>
    <source>
        <strain evidence="8 9">DSM 45943</strain>
    </source>
</reference>
<dbReference type="KEGG" id="ahg:AHOG_10810"/>
<proteinExistence type="inferred from homology"/>
<keyword evidence="2" id="KW-0479">Metal-binding</keyword>
<feature type="chain" id="PRO_5012465745" evidence="5">
    <location>
        <begin position="22"/>
        <end position="676"/>
    </location>
</feature>
<organism evidence="8 9">
    <name type="scientific">Actinoalloteichus hoggarensis</name>
    <dbReference type="NCBI Taxonomy" id="1470176"/>
    <lineage>
        <taxon>Bacteria</taxon>
        <taxon>Bacillati</taxon>
        <taxon>Actinomycetota</taxon>
        <taxon>Actinomycetes</taxon>
        <taxon>Pseudonocardiales</taxon>
        <taxon>Pseudonocardiaceae</taxon>
        <taxon>Actinoalloteichus</taxon>
    </lineage>
</organism>
<dbReference type="Pfam" id="PF07732">
    <property type="entry name" value="Cu-oxidase_3"/>
    <property type="match status" value="2"/>
</dbReference>
<feature type="domain" description="Plastocyanin-like" evidence="6">
    <location>
        <begin position="510"/>
        <end position="639"/>
    </location>
</feature>
<dbReference type="EC" id="1.-.-.-" evidence="8"/>
<evidence type="ECO:0000256" key="1">
    <source>
        <dbReference type="ARBA" id="ARBA00010609"/>
    </source>
</evidence>
<feature type="domain" description="Plastocyanin-like" evidence="7">
    <location>
        <begin position="113"/>
        <end position="148"/>
    </location>
</feature>
<dbReference type="PANTHER" id="PTHR48267:SF1">
    <property type="entry name" value="BILIRUBIN OXIDASE"/>
    <property type="match status" value="1"/>
</dbReference>
<dbReference type="Proteomes" id="UP000204221">
    <property type="component" value="Chromosome"/>
</dbReference>
<dbReference type="InterPro" id="IPR011706">
    <property type="entry name" value="Cu-oxidase_C"/>
</dbReference>
<feature type="region of interest" description="Disordered" evidence="4">
    <location>
        <begin position="647"/>
        <end position="676"/>
    </location>
</feature>
<evidence type="ECO:0000313" key="9">
    <source>
        <dbReference type="Proteomes" id="UP000204221"/>
    </source>
</evidence>
<evidence type="ECO:0000256" key="4">
    <source>
        <dbReference type="SAM" id="MobiDB-lite"/>
    </source>
</evidence>
<name>A0A221W1U3_9PSEU</name>
<dbReference type="PROSITE" id="PS00079">
    <property type="entry name" value="MULTICOPPER_OXIDASE1"/>
    <property type="match status" value="1"/>
</dbReference>
<dbReference type="Gene3D" id="2.60.40.420">
    <property type="entry name" value="Cupredoxins - blue copper proteins"/>
    <property type="match status" value="3"/>
</dbReference>
<feature type="region of interest" description="Disordered" evidence="4">
    <location>
        <begin position="154"/>
        <end position="176"/>
    </location>
</feature>
<evidence type="ECO:0000259" key="7">
    <source>
        <dbReference type="Pfam" id="PF07732"/>
    </source>
</evidence>
<evidence type="ECO:0000313" key="8">
    <source>
        <dbReference type="EMBL" id="ASO19805.1"/>
    </source>
</evidence>
<dbReference type="SUPFAM" id="SSF49503">
    <property type="entry name" value="Cupredoxins"/>
    <property type="match status" value="2"/>
</dbReference>
<comment type="similarity">
    <text evidence="1">Belongs to the multicopper oxidase family.</text>
</comment>
<evidence type="ECO:0000256" key="5">
    <source>
        <dbReference type="SAM" id="SignalP"/>
    </source>
</evidence>
<feature type="region of interest" description="Disordered" evidence="4">
    <location>
        <begin position="14"/>
        <end position="79"/>
    </location>
</feature>
<dbReference type="CDD" id="cd13844">
    <property type="entry name" value="CuRO_1_BOD_CotA_like"/>
    <property type="match status" value="1"/>
</dbReference>
<evidence type="ECO:0000256" key="3">
    <source>
        <dbReference type="ARBA" id="ARBA00023002"/>
    </source>
</evidence>
<feature type="domain" description="Plastocyanin-like" evidence="7">
    <location>
        <begin position="190"/>
        <end position="255"/>
    </location>
</feature>
<dbReference type="GO" id="GO:0016491">
    <property type="term" value="F:oxidoreductase activity"/>
    <property type="evidence" value="ECO:0007669"/>
    <property type="project" value="UniProtKB-KW"/>
</dbReference>
<sequence>MGLGAGTAAALLAAAAPGASATQRPVDPASPSADTAPRGSTAHLPSAPAARPAAGGLRPVGLPAAVGDDTPTTELTKFLDPMPIPPVLRPAEDELTTIVKRAARVRLHSELPPTTVWTYDGHFPGPTIEVRRGRRVLVAWHNGIEGDFPVTAVDVPLPEEGEPSPSDLPGRGGGTPIPQVTRLPPWSVTHLHGGVVAAGSDGWANNAALPGESQLCEYPNQQPAAMLWYHDHAMMITRWNVYAGLLGTYLIRDDEEDALRLPAGDREIPLLIADRNLDTAADGSLTGALLHKTVAQRAFSGPFTLVNGVIWPHLEVDAAWYRLRVLNASNARTYRLRLQDEEGAPITGVVWQIGTDSGLLPEPVEIPPEGLIMAPAERADLLVDFRSLWGRTVRLHNTNGTPVHPEVMEFRVGTRRAVDRFRLPVTISPSYERLPGPHIAARERMLILANGPSGHGELWEMRRLDPAHDRIPEFDGVTVHDGYVQIQGRDGEVVTYRRLCRVFEDTVNWFVRHEDWEDWHMLSLAAPTHPMHLHLVRFQAVRRDHYVVTETRPDADGRPVVVGGFDESRGGTLTPIRYERSGDLLVDERGWKDTIRVARGEEVTIMARFEGSTGQYMYHCHLLEHEDMGMMRPFVVAPEPVVTLMEQLHGDHGPGDHGPGGHGSDDHTRGGGPGSR</sequence>
<keyword evidence="3 8" id="KW-0560">Oxidoreductase</keyword>
<evidence type="ECO:0000259" key="6">
    <source>
        <dbReference type="Pfam" id="PF07731"/>
    </source>
</evidence>
<dbReference type="InterPro" id="IPR002355">
    <property type="entry name" value="Cu_oxidase_Cu_BS"/>
</dbReference>
<dbReference type="GO" id="GO:0005507">
    <property type="term" value="F:copper ion binding"/>
    <property type="evidence" value="ECO:0007669"/>
    <property type="project" value="InterPro"/>
</dbReference>
<dbReference type="InterPro" id="IPR033138">
    <property type="entry name" value="Cu_oxidase_CS"/>
</dbReference>
<feature type="signal peptide" evidence="5">
    <location>
        <begin position="1"/>
        <end position="21"/>
    </location>
</feature>
<keyword evidence="9" id="KW-1185">Reference proteome</keyword>
<dbReference type="InterPro" id="IPR045087">
    <property type="entry name" value="Cu-oxidase_fam"/>
</dbReference>
<gene>
    <name evidence="8" type="primary">phsA2</name>
    <name evidence="8" type="ORF">AHOG_10810</name>
</gene>
<feature type="compositionally biased region" description="Low complexity" evidence="4">
    <location>
        <begin position="42"/>
        <end position="59"/>
    </location>
</feature>
<dbReference type="PANTHER" id="PTHR48267">
    <property type="entry name" value="CUPREDOXIN SUPERFAMILY PROTEIN"/>
    <property type="match status" value="1"/>
</dbReference>
<dbReference type="InterPro" id="IPR011707">
    <property type="entry name" value="Cu-oxidase-like_N"/>
</dbReference>
<dbReference type="InterPro" id="IPR008972">
    <property type="entry name" value="Cupredoxin"/>
</dbReference>
<protein>
    <submittedName>
        <fullName evidence="8">Phenoxazinone synthase</fullName>
        <ecNumber evidence="8">1.-.-.-</ecNumber>
    </submittedName>
</protein>
<dbReference type="PROSITE" id="PS00080">
    <property type="entry name" value="MULTICOPPER_OXIDASE2"/>
    <property type="match status" value="1"/>
</dbReference>
<dbReference type="AlphaFoldDB" id="A0A221W1U3"/>
<dbReference type="EMBL" id="CP022521">
    <property type="protein sequence ID" value="ASO19805.1"/>
    <property type="molecule type" value="Genomic_DNA"/>
</dbReference>